<reference evidence="5" key="1">
    <citation type="submission" date="2019-03" db="EMBL/GenBank/DDBJ databases">
        <title>Aquabacterium pictum sp.nov., the first bacteriochlorophyll a-containing freshwater bacterium in the genus Aquabacterium of the class Betaproteobacteria.</title>
        <authorList>
            <person name="Hirose S."/>
            <person name="Tank M."/>
            <person name="Hara E."/>
            <person name="Tamaki H."/>
            <person name="Takaichi S."/>
            <person name="Haruta S."/>
            <person name="Hanada S."/>
        </authorList>
    </citation>
    <scope>NUCLEOTIDE SEQUENCE [LARGE SCALE GENOMIC DNA]</scope>
    <source>
        <strain evidence="5">W35</strain>
    </source>
</reference>
<dbReference type="EMBL" id="BJCL01000003">
    <property type="protein sequence ID" value="GCL62499.1"/>
    <property type="molecule type" value="Genomic_DNA"/>
</dbReference>
<dbReference type="SUPFAM" id="SSF49899">
    <property type="entry name" value="Concanavalin A-like lectins/glucanases"/>
    <property type="match status" value="1"/>
</dbReference>
<comment type="caution">
    <text evidence="4">The sequence shown here is derived from an EMBL/GenBank/DDBJ whole genome shotgun (WGS) entry which is preliminary data.</text>
</comment>
<dbReference type="InterPro" id="IPR013320">
    <property type="entry name" value="ConA-like_dom_sf"/>
</dbReference>
<dbReference type="PROSITE" id="PS51762">
    <property type="entry name" value="GH16_2"/>
    <property type="match status" value="1"/>
</dbReference>
<comment type="similarity">
    <text evidence="1">Belongs to the glycosyl hydrolase 16 family.</text>
</comment>
<dbReference type="GO" id="GO:0004553">
    <property type="term" value="F:hydrolase activity, hydrolyzing O-glycosyl compounds"/>
    <property type="evidence" value="ECO:0007669"/>
    <property type="project" value="InterPro"/>
</dbReference>
<dbReference type="AlphaFoldDB" id="A0A480ALB4"/>
<evidence type="ECO:0000256" key="1">
    <source>
        <dbReference type="ARBA" id="ARBA00006865"/>
    </source>
</evidence>
<keyword evidence="5" id="KW-1185">Reference proteome</keyword>
<dbReference type="PANTHER" id="PTHR10963">
    <property type="entry name" value="GLYCOSYL HYDROLASE-RELATED"/>
    <property type="match status" value="1"/>
</dbReference>
<dbReference type="OrthoDB" id="9809583at2"/>
<dbReference type="CDD" id="cd08023">
    <property type="entry name" value="GH16_laminarinase_like"/>
    <property type="match status" value="1"/>
</dbReference>
<gene>
    <name evidence="4" type="ORF">AQPW35_15800</name>
</gene>
<feature type="domain" description="GH16" evidence="3">
    <location>
        <begin position="18"/>
        <end position="284"/>
    </location>
</feature>
<accession>A0A480ALB4</accession>
<evidence type="ECO:0000313" key="5">
    <source>
        <dbReference type="Proteomes" id="UP000301751"/>
    </source>
</evidence>
<dbReference type="InterPro" id="IPR000757">
    <property type="entry name" value="Beta-glucanase-like"/>
</dbReference>
<evidence type="ECO:0000313" key="4">
    <source>
        <dbReference type="EMBL" id="GCL62499.1"/>
    </source>
</evidence>
<dbReference type="Pfam" id="PF00722">
    <property type="entry name" value="Glyco_hydro_16"/>
    <property type="match status" value="1"/>
</dbReference>
<dbReference type="Proteomes" id="UP000301751">
    <property type="component" value="Unassembled WGS sequence"/>
</dbReference>
<sequence length="321" mass="36263">MAKTKPKKIPGWKLVWHDEFDGDRVDPAKWDFDIGNGFYDYKNHAWVPGWGNEELQYYTHEPENVVVRDGCLRIRAVKAPLHGCGYTSARLKTRRRDGTVLFATRYGRIEFRAQVPWGKGLWPALWMLPVDDAYGGWAASGEIDLMEIVGEKPQEVLNSIHFGSSFPKRSLITTVHPLPEGSLVSDWHTYAVEWEPGEIRFFVDDVQTCTYDHWWSCSKRVDGAGVEPERAADLNPWPAPFDQPFYLVMNVAVGGNFPGVPNDATRFPAELVVDYVRVYDKVGGYGPAKPIGTGLFPWQQPQPAAPKPARKTPAKPRAKPR</sequence>
<feature type="region of interest" description="Disordered" evidence="2">
    <location>
        <begin position="293"/>
        <end position="321"/>
    </location>
</feature>
<dbReference type="InterPro" id="IPR050546">
    <property type="entry name" value="Glycosyl_Hydrlase_16"/>
</dbReference>
<dbReference type="Gene3D" id="2.60.120.200">
    <property type="match status" value="1"/>
</dbReference>
<feature type="compositionally biased region" description="Basic residues" evidence="2">
    <location>
        <begin position="308"/>
        <end position="321"/>
    </location>
</feature>
<evidence type="ECO:0000256" key="2">
    <source>
        <dbReference type="SAM" id="MobiDB-lite"/>
    </source>
</evidence>
<name>A0A480ALB4_9BURK</name>
<dbReference type="RefSeq" id="WP_137732252.1">
    <property type="nucleotide sequence ID" value="NZ_BJCL01000003.1"/>
</dbReference>
<evidence type="ECO:0000259" key="3">
    <source>
        <dbReference type="PROSITE" id="PS51762"/>
    </source>
</evidence>
<dbReference type="PANTHER" id="PTHR10963:SF55">
    <property type="entry name" value="GLYCOSIDE HYDROLASE FAMILY 16 PROTEIN"/>
    <property type="match status" value="1"/>
</dbReference>
<protein>
    <recommendedName>
        <fullName evidence="3">GH16 domain-containing protein</fullName>
    </recommendedName>
</protein>
<proteinExistence type="inferred from homology"/>
<dbReference type="GO" id="GO:0005975">
    <property type="term" value="P:carbohydrate metabolic process"/>
    <property type="evidence" value="ECO:0007669"/>
    <property type="project" value="InterPro"/>
</dbReference>
<organism evidence="4 5">
    <name type="scientific">Pseudaquabacterium pictum</name>
    <dbReference type="NCBI Taxonomy" id="2315236"/>
    <lineage>
        <taxon>Bacteria</taxon>
        <taxon>Pseudomonadati</taxon>
        <taxon>Pseudomonadota</taxon>
        <taxon>Betaproteobacteria</taxon>
        <taxon>Burkholderiales</taxon>
        <taxon>Sphaerotilaceae</taxon>
        <taxon>Pseudaquabacterium</taxon>
    </lineage>
</organism>